<name>A0A5C5GH39_9RHOB</name>
<organism evidence="2 3">
    <name type="scientific">Pelagovum pacificum</name>
    <dbReference type="NCBI Taxonomy" id="2588711"/>
    <lineage>
        <taxon>Bacteria</taxon>
        <taxon>Pseudomonadati</taxon>
        <taxon>Pseudomonadota</taxon>
        <taxon>Alphaproteobacteria</taxon>
        <taxon>Rhodobacterales</taxon>
        <taxon>Paracoccaceae</taxon>
        <taxon>Pelagovum</taxon>
    </lineage>
</organism>
<reference evidence="2 3" key="1">
    <citation type="submission" date="2019-06" db="EMBL/GenBank/DDBJ databases">
        <title>Genome of new Rhodobacteraceae sp. SM1903.</title>
        <authorList>
            <person name="Ren X."/>
        </authorList>
    </citation>
    <scope>NUCLEOTIDE SEQUENCE [LARGE SCALE GENOMIC DNA]</scope>
    <source>
        <strain evidence="2 3">SM1903</strain>
    </source>
</reference>
<dbReference type="AlphaFoldDB" id="A0A5C5GH39"/>
<sequence length="128" mass="13298">MLRTVILSAALSLTAISASADGQISFTVNPTNQKEDALIRFGLAAYMLHKDYETNGQVTQNGINNAAGLYQNGACNTGLIEQNGSGHTGTLSQNGCNNAHGLFQSGNNSNAHVSQSGGQSGLTFVYGF</sequence>
<gene>
    <name evidence="2" type="ORF">FHY64_09890</name>
</gene>
<feature type="chain" id="PRO_5022872819" evidence="1">
    <location>
        <begin position="21"/>
        <end position="128"/>
    </location>
</feature>
<keyword evidence="1" id="KW-0732">Signal</keyword>
<dbReference type="RefSeq" id="WP_140194251.1">
    <property type="nucleotide sequence ID" value="NZ_CP065915.1"/>
</dbReference>
<keyword evidence="3" id="KW-1185">Reference proteome</keyword>
<proteinExistence type="predicted"/>
<dbReference type="EMBL" id="VFFF01000001">
    <property type="protein sequence ID" value="TNY33564.1"/>
    <property type="molecule type" value="Genomic_DNA"/>
</dbReference>
<dbReference type="OrthoDB" id="7907227at2"/>
<feature type="signal peptide" evidence="1">
    <location>
        <begin position="1"/>
        <end position="20"/>
    </location>
</feature>
<evidence type="ECO:0000313" key="2">
    <source>
        <dbReference type="EMBL" id="TNY33564.1"/>
    </source>
</evidence>
<accession>A0A5C5GH39</accession>
<comment type="caution">
    <text evidence="2">The sequence shown here is derived from an EMBL/GenBank/DDBJ whole genome shotgun (WGS) entry which is preliminary data.</text>
</comment>
<dbReference type="Proteomes" id="UP000314011">
    <property type="component" value="Unassembled WGS sequence"/>
</dbReference>
<evidence type="ECO:0000256" key="1">
    <source>
        <dbReference type="SAM" id="SignalP"/>
    </source>
</evidence>
<evidence type="ECO:0000313" key="3">
    <source>
        <dbReference type="Proteomes" id="UP000314011"/>
    </source>
</evidence>
<protein>
    <submittedName>
        <fullName evidence="2">Curlin</fullName>
    </submittedName>
</protein>